<evidence type="ECO:0000313" key="2">
    <source>
        <dbReference type="EMBL" id="MBP1889877.1"/>
    </source>
</evidence>
<feature type="coiled-coil region" evidence="1">
    <location>
        <begin position="1286"/>
        <end position="1327"/>
    </location>
</feature>
<keyword evidence="1" id="KW-0175">Coiled coil</keyword>
<name>A0ABS4F1B4_9CLOT</name>
<evidence type="ECO:0000313" key="3">
    <source>
        <dbReference type="Proteomes" id="UP000783390"/>
    </source>
</evidence>
<reference evidence="2 3" key="1">
    <citation type="submission" date="2021-03" db="EMBL/GenBank/DDBJ databases">
        <title>Genomic Encyclopedia of Type Strains, Phase IV (KMG-IV): sequencing the most valuable type-strain genomes for metagenomic binning, comparative biology and taxonomic classification.</title>
        <authorList>
            <person name="Goeker M."/>
        </authorList>
    </citation>
    <scope>NUCLEOTIDE SEQUENCE [LARGE SCALE GENOMIC DNA]</scope>
    <source>
        <strain evidence="2 3">DSM 3984</strain>
    </source>
</reference>
<gene>
    <name evidence="2" type="ORF">J2Z53_001460</name>
</gene>
<accession>A0ABS4F1B4</accession>
<protein>
    <recommendedName>
        <fullName evidence="4">KID repeat family protein</fullName>
    </recommendedName>
</protein>
<dbReference type="EMBL" id="JAGGJZ010000003">
    <property type="protein sequence ID" value="MBP1889877.1"/>
    <property type="molecule type" value="Genomic_DNA"/>
</dbReference>
<dbReference type="RefSeq" id="WP_209796761.1">
    <property type="nucleotide sequence ID" value="NZ_JAGGJZ010000003.1"/>
</dbReference>
<evidence type="ECO:0008006" key="4">
    <source>
        <dbReference type="Google" id="ProtNLM"/>
    </source>
</evidence>
<keyword evidence="3" id="KW-1185">Reference proteome</keyword>
<dbReference type="Proteomes" id="UP000783390">
    <property type="component" value="Unassembled WGS sequence"/>
</dbReference>
<evidence type="ECO:0000256" key="1">
    <source>
        <dbReference type="SAM" id="Coils"/>
    </source>
</evidence>
<organism evidence="2 3">
    <name type="scientific">Clostridium moniliforme</name>
    <dbReference type="NCBI Taxonomy" id="39489"/>
    <lineage>
        <taxon>Bacteria</taxon>
        <taxon>Bacillati</taxon>
        <taxon>Bacillota</taxon>
        <taxon>Clostridia</taxon>
        <taxon>Eubacteriales</taxon>
        <taxon>Clostridiaceae</taxon>
        <taxon>Clostridium</taxon>
    </lineage>
</organism>
<comment type="caution">
    <text evidence="2">The sequence shown here is derived from an EMBL/GenBank/DDBJ whole genome shotgun (WGS) entry which is preliminary data.</text>
</comment>
<sequence length="1605" mass="176057">MIKTTNAFLKEINKLGGRKFVSKVLIRDKEYNDDNIIDMSLNESVNPGDNFSLGSVVSNTFEINLINVDDIFENAVVKPYIGLEIDNEIEYIPLGVFIVDEVSKKDKKVKLQCVDNMFNLERAYFSDLSYPANLNEVLKEICTKAKITCNSILPNYSIDEIKGYSFRQAIGIIATLAGCFARFNRLGELEILSYEDTDLRITPDIFFKFETNDKDYIIGKITAKKGEKTFSKGANTEIIIDNPVITESIVNDLYNKFKDFTYRPYTLSWQGNPAVQAGDRVTIVGIDSKEYNTLIMNHKLTYSGGITSELKATGKTESSDKFDSKGSITQAIENYSIEQANIKKALIEKADIDSLNAIDARINNLYTQDLTALKANIKELQSNKISTVEFNATKAEIQTMLVSKADINLLNAQGAKINTLEAKTISVENQLAGNLTAKNFQAGAITAGSGIIAEGAIGDAEISSLSGNKLRFGTIDTSLVSILGPNGRLRLQGNKLQVFDNKNGKLFERVMLGVDDNNNSSLILRGADGKTILLNQDGLTKEGITEGFGKIADNSLDAKKFDKNSLVREVNGATETIKGTRVQIGDRTLDIELSTQNNTITEHGKELSSQKATIQALDNAIKLKVDNQTFVKSTSTINSNINNLNSDLVSKINSSLNNAKSYADAKKQEAINNASTDATNKANSALNSAKAYTTAQITTTNSNLSKATSEINILKEQINTKVGQVDIDKSIENIQIGGRNLLIGFSKYTEGNKYKITANRDDNYISIPSATVNLISGKKYTFSIETDCINWGSSGDSVEAYLLLDNSYTHIIYIRAKTYTFIPTITGEYTLRLDVNKNGSTHYFWNAKIEKGQFNTGWSPAPEDTTKVITDNIKVVTDKINTVESNLKQTKDSLQASVNSLNSTTQIITTNLTNTTNDLSTKINKAKTDAINTSNSHADSVATAKANIAKQQAIDSANSHADSVSTSKSNEALNNAKTYTNAQITTVNTRVSNAESSINILKNQISTKVSQSDIDKSIQNITIGGRNLLGNSNFLKDTEFTDTTPTLIGWLREENEGVHSNYNGRLLFINNNGDKVGDSYTSIGLGCSVKENTDYTLSFDYWGAGGFKNQDASSSYIWAITDGANIPIRINHPTISDKVRRRYSQTFTFPKGTTKILIRTGFFSISYAWMCFDGFKFEEGNKATDWTPAPEDLQQEIKDNITTVTTKISNVESNLKQTKDSLQASVEAVSLKTNSVSNSLNETKNDLLNRVNSAIDTSKKYADEVAVAKANLAQANAIANADGKITAEEQKRIQQAKDNLNTAIAKADAAKAEAVNLSKQYANTQLNNAKDYTNSAVASVKSQITVDLNGIKTEVSKKTDKDNIISAINQSAEEIKIDASRIKINGLTTFASKTGLKAIEIESNNILFYDWEGSERKEPVGKLYSTRSNGDVNKPGLAIGHEENSMFDIVYKQGDTYISYIGFDKYKAACPITLFEDINLNGCLMYLSSKKINSIYESTSDTFCIETKHGLNVFDKDSKATIANLGSSRVGFSKWDQKYYYAEFFPDGFSLGNGKGKSYFWVKADESTIWTAGGVSMGIQGNLTVSGKKNRVVETSIGNLALNAL</sequence>
<proteinExistence type="predicted"/>